<proteinExistence type="predicted"/>
<dbReference type="Proteomes" id="UP000324241">
    <property type="component" value="Unassembled WGS sequence"/>
</dbReference>
<dbReference type="AlphaFoldDB" id="A0A5M9MCZ3"/>
<dbReference type="GeneID" id="54332267"/>
<dbReference type="EMBL" id="QUQM01000005">
    <property type="protein sequence ID" value="KAA8642813.1"/>
    <property type="molecule type" value="Genomic_DNA"/>
</dbReference>
<comment type="caution">
    <text evidence="1">The sequence shown here is derived from an EMBL/GenBank/DDBJ whole genome shotgun (WGS) entry which is preliminary data.</text>
</comment>
<name>A0A5M9MCZ3_9EURO</name>
<dbReference type="RefSeq" id="XP_033422175.1">
    <property type="nucleotide sequence ID" value="XM_033574157.1"/>
</dbReference>
<sequence length="95" mass="10731">MDQPAPWGNCLAAAISSTFKPSEPDTILIERQLREDTGHDRLCVSRMVSLDLLNDPDRSPICDRMGRAEGQEATVNETRTGHEDWAIVGDDWRHR</sequence>
<protein>
    <submittedName>
        <fullName evidence="1">Uncharacterized protein</fullName>
    </submittedName>
</protein>
<evidence type="ECO:0000313" key="2">
    <source>
        <dbReference type="Proteomes" id="UP000324241"/>
    </source>
</evidence>
<evidence type="ECO:0000313" key="1">
    <source>
        <dbReference type="EMBL" id="KAA8642813.1"/>
    </source>
</evidence>
<reference evidence="1 2" key="1">
    <citation type="submission" date="2019-08" db="EMBL/GenBank/DDBJ databases">
        <title>The genome sequence of a newly discovered highly antifungal drug resistant Aspergillus species, Aspergillus tanneri NIH 1004.</title>
        <authorList>
            <person name="Mounaud S."/>
            <person name="Singh I."/>
            <person name="Joardar V."/>
            <person name="Pakala S."/>
            <person name="Pakala S."/>
            <person name="Venepally P."/>
            <person name="Chung J.K."/>
            <person name="Losada L."/>
            <person name="Nierman W.C."/>
        </authorList>
    </citation>
    <scope>NUCLEOTIDE SEQUENCE [LARGE SCALE GENOMIC DNA]</scope>
    <source>
        <strain evidence="1 2">NIH1004</strain>
    </source>
</reference>
<organism evidence="1 2">
    <name type="scientific">Aspergillus tanneri</name>
    <dbReference type="NCBI Taxonomy" id="1220188"/>
    <lineage>
        <taxon>Eukaryota</taxon>
        <taxon>Fungi</taxon>
        <taxon>Dikarya</taxon>
        <taxon>Ascomycota</taxon>
        <taxon>Pezizomycotina</taxon>
        <taxon>Eurotiomycetes</taxon>
        <taxon>Eurotiomycetidae</taxon>
        <taxon>Eurotiales</taxon>
        <taxon>Aspergillaceae</taxon>
        <taxon>Aspergillus</taxon>
        <taxon>Aspergillus subgen. Circumdati</taxon>
    </lineage>
</organism>
<accession>A0A5M9MCZ3</accession>
<gene>
    <name evidence="1" type="ORF">ATNIH1004_009565</name>
</gene>